<accession>A0A6C0HWT9</accession>
<evidence type="ECO:0000313" key="1">
    <source>
        <dbReference type="EMBL" id="QHT84994.1"/>
    </source>
</evidence>
<name>A0A6C0HWT9_9ZZZZ</name>
<dbReference type="EMBL" id="MN740029">
    <property type="protein sequence ID" value="QHT84994.1"/>
    <property type="molecule type" value="Genomic_DNA"/>
</dbReference>
<sequence>MIICLNNLTHVFIYKENNKDKEKRKTTIHCP</sequence>
<proteinExistence type="predicted"/>
<reference evidence="1" key="1">
    <citation type="journal article" date="2020" name="Nature">
        <title>Giant virus diversity and host interactions through global metagenomics.</title>
        <authorList>
            <person name="Schulz F."/>
            <person name="Roux S."/>
            <person name="Paez-Espino D."/>
            <person name="Jungbluth S."/>
            <person name="Walsh D.A."/>
            <person name="Denef V.J."/>
            <person name="McMahon K.D."/>
            <person name="Konstantinidis K.T."/>
            <person name="Eloe-Fadrosh E.A."/>
            <person name="Kyrpides N.C."/>
            <person name="Woyke T."/>
        </authorList>
    </citation>
    <scope>NUCLEOTIDE SEQUENCE</scope>
    <source>
        <strain evidence="1">GVMAG-M-3300023184-178</strain>
    </source>
</reference>
<dbReference type="AlphaFoldDB" id="A0A6C0HWT9"/>
<protein>
    <submittedName>
        <fullName evidence="1">Uncharacterized protein</fullName>
    </submittedName>
</protein>
<organism evidence="1">
    <name type="scientific">viral metagenome</name>
    <dbReference type="NCBI Taxonomy" id="1070528"/>
    <lineage>
        <taxon>unclassified sequences</taxon>
        <taxon>metagenomes</taxon>
        <taxon>organismal metagenomes</taxon>
    </lineage>
</organism>